<dbReference type="Gramene" id="Jr01_23440_p1">
    <property type="protein sequence ID" value="cds.Jr01_23440_p1"/>
    <property type="gene ID" value="Jr01_23440"/>
</dbReference>
<accession>A0A833YED2</accession>
<reference evidence="1" key="1">
    <citation type="submission" date="2015-10" db="EMBL/GenBank/DDBJ databases">
        <authorList>
            <person name="Martinez-Garcia P.J."/>
            <person name="Crepeau M.W."/>
            <person name="Puiu D."/>
            <person name="Gonzalez-Ibeas D."/>
            <person name="Whalen J."/>
            <person name="Stevens K."/>
            <person name="Paul R."/>
            <person name="Butterfield T."/>
            <person name="Britton M."/>
            <person name="Reagan R."/>
            <person name="Chakraborty S."/>
            <person name="Walawage S.L."/>
            <person name="Vasquez-Gross H.A."/>
            <person name="Cardeno C."/>
            <person name="Famula R."/>
            <person name="Pratt K."/>
            <person name="Kuruganti S."/>
            <person name="Aradhya M.K."/>
            <person name="Leslie C.A."/>
            <person name="Dandekar A.M."/>
            <person name="Salzberg S.L."/>
            <person name="Wegrzyn J.L."/>
            <person name="Langley C.H."/>
            <person name="Neale D.B."/>
        </authorList>
    </citation>
    <scope>NUCLEOTIDE SEQUENCE</scope>
    <source>
        <tissue evidence="1">Leaves</tissue>
    </source>
</reference>
<proteinExistence type="predicted"/>
<sequence>MRHARTRDITPFDLEIERTLRSQRKKKVLAMVDEQHDAPPRTLKDYVRPVVNDNYSGIRRQTINANNFELKPTLISMVQQAKFSISPLNDPNIHLAMFLEICDTMFYNGLNGQTRTIVDAASGGTLMSKTIEGATYLLEEMASKNCQWPTERTMAKKVARIHELEPLAALLAQVATLSHQISALTTQRILQMAEYVAATSMTVPSNEVSQEQVKYINNQNYNYRGNPMPNYHHSGLRNHENLSYGNTKNVLQPPSGFDSQSSEKKISLEDAMVSFVQETNARFKRLIHGWTT</sequence>
<dbReference type="Proteomes" id="UP000619265">
    <property type="component" value="Unassembled WGS sequence"/>
</dbReference>
<name>A0A833YED2_JUGRE</name>
<comment type="caution">
    <text evidence="1">The sequence shown here is derived from an EMBL/GenBank/DDBJ whole genome shotgun (WGS) entry which is preliminary data.</text>
</comment>
<dbReference type="EMBL" id="LIHL02000001">
    <property type="protein sequence ID" value="KAF5481522.1"/>
    <property type="molecule type" value="Genomic_DNA"/>
</dbReference>
<gene>
    <name evidence="1" type="ORF">F2P56_002164</name>
</gene>
<protein>
    <submittedName>
        <fullName evidence="1">Uncharacterized protein</fullName>
    </submittedName>
</protein>
<reference evidence="1" key="2">
    <citation type="submission" date="2020-03" db="EMBL/GenBank/DDBJ databases">
        <title>Walnut 2.0.</title>
        <authorList>
            <person name="Marrano A."/>
            <person name="Britton M."/>
            <person name="Zimin A.V."/>
            <person name="Zaini P.A."/>
            <person name="Workman R."/>
            <person name="Puiu D."/>
            <person name="Bianco L."/>
            <person name="Allen B.J."/>
            <person name="Troggio M."/>
            <person name="Leslie C.A."/>
            <person name="Timp W."/>
            <person name="Dendekar A."/>
            <person name="Salzberg S.L."/>
            <person name="Neale D.B."/>
        </authorList>
    </citation>
    <scope>NUCLEOTIDE SEQUENCE</scope>
    <source>
        <tissue evidence="1">Leaves</tissue>
    </source>
</reference>
<organism evidence="1 2">
    <name type="scientific">Juglans regia</name>
    <name type="common">English walnut</name>
    <dbReference type="NCBI Taxonomy" id="51240"/>
    <lineage>
        <taxon>Eukaryota</taxon>
        <taxon>Viridiplantae</taxon>
        <taxon>Streptophyta</taxon>
        <taxon>Embryophyta</taxon>
        <taxon>Tracheophyta</taxon>
        <taxon>Spermatophyta</taxon>
        <taxon>Magnoliopsida</taxon>
        <taxon>eudicotyledons</taxon>
        <taxon>Gunneridae</taxon>
        <taxon>Pentapetalae</taxon>
        <taxon>rosids</taxon>
        <taxon>fabids</taxon>
        <taxon>Fagales</taxon>
        <taxon>Juglandaceae</taxon>
        <taxon>Juglans</taxon>
    </lineage>
</organism>
<dbReference type="AlphaFoldDB" id="A0A833YED2"/>
<evidence type="ECO:0000313" key="2">
    <source>
        <dbReference type="Proteomes" id="UP000619265"/>
    </source>
</evidence>
<evidence type="ECO:0000313" key="1">
    <source>
        <dbReference type="EMBL" id="KAF5481522.1"/>
    </source>
</evidence>